<dbReference type="Proteomes" id="UP001239111">
    <property type="component" value="Chromosome 2"/>
</dbReference>
<keyword evidence="2" id="KW-1185">Reference proteome</keyword>
<reference evidence="1" key="1">
    <citation type="submission" date="2023-04" db="EMBL/GenBank/DDBJ databases">
        <title>A chromosome-level genome assembly of the parasitoid wasp Eretmocerus hayati.</title>
        <authorList>
            <person name="Zhong Y."/>
            <person name="Liu S."/>
            <person name="Liu Y."/>
        </authorList>
    </citation>
    <scope>NUCLEOTIDE SEQUENCE</scope>
    <source>
        <strain evidence="1">ZJU_SS_LIU_2023</strain>
    </source>
</reference>
<accession>A0ACC2P6Y5</accession>
<organism evidence="1 2">
    <name type="scientific">Eretmocerus hayati</name>
    <dbReference type="NCBI Taxonomy" id="131215"/>
    <lineage>
        <taxon>Eukaryota</taxon>
        <taxon>Metazoa</taxon>
        <taxon>Ecdysozoa</taxon>
        <taxon>Arthropoda</taxon>
        <taxon>Hexapoda</taxon>
        <taxon>Insecta</taxon>
        <taxon>Pterygota</taxon>
        <taxon>Neoptera</taxon>
        <taxon>Endopterygota</taxon>
        <taxon>Hymenoptera</taxon>
        <taxon>Apocrita</taxon>
        <taxon>Proctotrupomorpha</taxon>
        <taxon>Chalcidoidea</taxon>
        <taxon>Aphelinidae</taxon>
        <taxon>Aphelininae</taxon>
        <taxon>Eretmocerus</taxon>
    </lineage>
</organism>
<name>A0ACC2P6Y5_9HYME</name>
<evidence type="ECO:0000313" key="1">
    <source>
        <dbReference type="EMBL" id="KAJ8679329.1"/>
    </source>
</evidence>
<sequence>MELKLGKMFFLLLPFFALCVSHPTSQIEPVAVATNQNNSSRIELENNSGANVVTLPLKITRDEIITLVTYAMRVMASRINVTLHNAEVEKLPAEKIEILRNSSVAIDRFLKKMSSEAQTRKDNKMKSANEIKNPRDADCEKNGRKNLKSGVNQQRPKVSVDIDKSFEVPTSKQKESSTFSKSPFSLGNSFAPFNSDFSLPNPYDNSANSIFRDPNVFPPFNIQQQQQQNIFPLPLHENLGVNLNGSPLSGIGMAINNGFMQNIDRGSSESIGSQSGSSKGSSGQHSPLVLAPQTEAMAKKDPKQQKSNLTSSTTRPILSVPFEAYITITRDSQPMLTLQPTTPKNPQKQNEKQNVDHDIFVQASTSDVPESLMLPQSMNSRNQAAKKEKSSNRSKTTVVLEEGGSAKDDADKKKKMNNKKPQPTVLQSLFRSLVLTATNNTSSPTTSTFSNIITALTRRPQNSKKVQDDGGGSLGSITDLLPLIIPILEDISDPESDTDLGEFLQAAIPILQGLSEPDPETGEGPDIIGIIGPIIQSLFLGKDGMGSDSGAILGPLVQLIGPFIGPLSGPLIAPLSSSSSGGQGSDLGALLSALLGPLSQPTDNYGPSIIAQLTTSIVAALSKELSSPDSGVDIGALVSQLVTGALSGTSAGLSGGSSKPSGGKYGPAPPAYGPPASQVELLQPPPRNQRPITFTQSPPPRSNSNTKRRSQNGNKRKSNNRIRTQASQPKPQTAKTESPPQISSKQSQVGLTPQQLTQQQLSQQKLAQQQLLTQYQFEQLASPAGYGSHGVPAYGVDPLDTFGKAFKDILSSGVNLFTAVLSASTASSGASGASSSDSGGHEYGPPAHAGYGYG</sequence>
<evidence type="ECO:0000313" key="2">
    <source>
        <dbReference type="Proteomes" id="UP001239111"/>
    </source>
</evidence>
<gene>
    <name evidence="1" type="ORF">QAD02_015116</name>
</gene>
<protein>
    <submittedName>
        <fullName evidence="1">Uncharacterized protein</fullName>
    </submittedName>
</protein>
<proteinExistence type="predicted"/>
<dbReference type="EMBL" id="CM056742">
    <property type="protein sequence ID" value="KAJ8679329.1"/>
    <property type="molecule type" value="Genomic_DNA"/>
</dbReference>
<comment type="caution">
    <text evidence="1">The sequence shown here is derived from an EMBL/GenBank/DDBJ whole genome shotgun (WGS) entry which is preliminary data.</text>
</comment>